<dbReference type="InterPro" id="IPR042100">
    <property type="entry name" value="Bug_dom1"/>
</dbReference>
<evidence type="ECO:0008006" key="2">
    <source>
        <dbReference type="Google" id="ProtNLM"/>
    </source>
</evidence>
<reference evidence="1" key="1">
    <citation type="submission" date="2019-08" db="EMBL/GenBank/DDBJ databases">
        <authorList>
            <person name="Kucharzyk K."/>
            <person name="Murdoch R.W."/>
            <person name="Higgins S."/>
            <person name="Loffler F."/>
        </authorList>
    </citation>
    <scope>NUCLEOTIDE SEQUENCE</scope>
</reference>
<dbReference type="Pfam" id="PF03401">
    <property type="entry name" value="TctC"/>
    <property type="match status" value="1"/>
</dbReference>
<gene>
    <name evidence="1" type="ORF">SDC9_16267</name>
</gene>
<protein>
    <recommendedName>
        <fullName evidence="2">Tripartite tricarboxylate transporter substrate binding protein</fullName>
    </recommendedName>
</protein>
<evidence type="ECO:0000313" key="1">
    <source>
        <dbReference type="EMBL" id="MPL70510.1"/>
    </source>
</evidence>
<dbReference type="CDD" id="cd07012">
    <property type="entry name" value="PBP2_Bug_TTT"/>
    <property type="match status" value="1"/>
</dbReference>
<dbReference type="PANTHER" id="PTHR42928:SF5">
    <property type="entry name" value="BLR1237 PROTEIN"/>
    <property type="match status" value="1"/>
</dbReference>
<dbReference type="InterPro" id="IPR005064">
    <property type="entry name" value="BUG"/>
</dbReference>
<dbReference type="EMBL" id="VSSQ01000053">
    <property type="protein sequence ID" value="MPL70510.1"/>
    <property type="molecule type" value="Genomic_DNA"/>
</dbReference>
<proteinExistence type="predicted"/>
<dbReference type="Gene3D" id="3.40.190.10">
    <property type="entry name" value="Periplasmic binding protein-like II"/>
    <property type="match status" value="1"/>
</dbReference>
<organism evidence="1">
    <name type="scientific">bioreactor metagenome</name>
    <dbReference type="NCBI Taxonomy" id="1076179"/>
    <lineage>
        <taxon>unclassified sequences</taxon>
        <taxon>metagenomes</taxon>
        <taxon>ecological metagenomes</taxon>
    </lineage>
</organism>
<sequence>MKRIALSAFALFVLFALVAGVSAQATWKPTKPINVIVPWGAGGSTDQITRLAAGELEAALGTKLVIVNQPGASGSVGTKSVLDAPRDGYTWASGAAADLATYGVQGMLDTDIRKDWHVYLSIANVMVVSVNASTPYKTFDELLAAFKKNPGKISIATAGMSSAGHIGAELIKRYTGIDYKHVTYDGGNPAVIGTISGEAQVTTQLAVEQADMIRGKKLRPLAVLSDKPLTLQGYGTIPPITKWIPEFESGPNYFGIFIPKGVPQEVIDTMNKIWPEVIGKSKKIQEYAVSRGAVFAPSFGQDAQDKAFAYYQPVAWLYWEAGKAKVSPDTLGIPKP</sequence>
<comment type="caution">
    <text evidence="1">The sequence shown here is derived from an EMBL/GenBank/DDBJ whole genome shotgun (WGS) entry which is preliminary data.</text>
</comment>
<dbReference type="Gene3D" id="3.40.190.150">
    <property type="entry name" value="Bordetella uptake gene, domain 1"/>
    <property type="match status" value="1"/>
</dbReference>
<dbReference type="PANTHER" id="PTHR42928">
    <property type="entry name" value="TRICARBOXYLATE-BINDING PROTEIN"/>
    <property type="match status" value="1"/>
</dbReference>
<dbReference type="SUPFAM" id="SSF53850">
    <property type="entry name" value="Periplasmic binding protein-like II"/>
    <property type="match status" value="1"/>
</dbReference>
<name>A0A644TUF0_9ZZZZ</name>
<dbReference type="AlphaFoldDB" id="A0A644TUF0"/>
<accession>A0A644TUF0</accession>